<evidence type="ECO:0000313" key="3">
    <source>
        <dbReference type="EMBL" id="CAB9519888.1"/>
    </source>
</evidence>
<dbReference type="SUPFAM" id="SSF46785">
    <property type="entry name" value="Winged helix' DNA-binding domain"/>
    <property type="match status" value="2"/>
</dbReference>
<name>A0A9N8EFP3_9STRA</name>
<dbReference type="Pfam" id="PF00610">
    <property type="entry name" value="DEP"/>
    <property type="match status" value="2"/>
</dbReference>
<dbReference type="Gene3D" id="1.10.10.10">
    <property type="entry name" value="Winged helix-like DNA-binding domain superfamily/Winged helix DNA-binding domain"/>
    <property type="match status" value="2"/>
</dbReference>
<dbReference type="Proteomes" id="UP001153069">
    <property type="component" value="Unassembled WGS sequence"/>
</dbReference>
<evidence type="ECO:0000256" key="1">
    <source>
        <dbReference type="SAM" id="Phobius"/>
    </source>
</evidence>
<keyword evidence="1" id="KW-0812">Transmembrane</keyword>
<feature type="domain" description="DEP" evidence="2">
    <location>
        <begin position="45"/>
        <end position="127"/>
    </location>
</feature>
<dbReference type="PANTHER" id="PTHR22829:SF16">
    <property type="entry name" value="PH DOMAIN-CONTAINING PROTEIN"/>
    <property type="match status" value="1"/>
</dbReference>
<dbReference type="OrthoDB" id="361797at2759"/>
<comment type="caution">
    <text evidence="3">The sequence shown here is derived from an EMBL/GenBank/DDBJ whole genome shotgun (WGS) entry which is preliminary data.</text>
</comment>
<accession>A0A9N8EFP3</accession>
<keyword evidence="1" id="KW-0472">Membrane</keyword>
<evidence type="ECO:0000259" key="2">
    <source>
        <dbReference type="SMART" id="SM00049"/>
    </source>
</evidence>
<dbReference type="InterPro" id="IPR000591">
    <property type="entry name" value="DEP_dom"/>
</dbReference>
<reference evidence="3" key="1">
    <citation type="submission" date="2020-06" db="EMBL/GenBank/DDBJ databases">
        <authorList>
            <consortium name="Plant Systems Biology data submission"/>
        </authorList>
    </citation>
    <scope>NUCLEOTIDE SEQUENCE</scope>
    <source>
        <strain evidence="3">D6</strain>
    </source>
</reference>
<dbReference type="InterPro" id="IPR036388">
    <property type="entry name" value="WH-like_DNA-bd_sf"/>
</dbReference>
<sequence length="265" mass="30530">MSRGVTFAHSTTSAARDAANADLNGTGSIHMTQQQLDELAQALQFSVGLSDRKCKRTRKKYRNVFCGDEAVEILQQLGRFQSRDEALQAGRLLQTNMNLFECVNTKHHDPAHHELQDDKRFFYQFVTNATAGTRGKTDELLKQNLDDKMRVFQRGVRVKDRSYRLTTYKQCFIGKEAVDLMMKHKMAHTRAECVEIGRLLQQKYNLFVPVTGVHEFEDDAYKFYRLLLPQKDKVKTPSFLDEIKPAIPLILLSLVPAIVVYYVFY</sequence>
<dbReference type="EMBL" id="CAICTM010001053">
    <property type="protein sequence ID" value="CAB9519888.1"/>
    <property type="molecule type" value="Genomic_DNA"/>
</dbReference>
<proteinExistence type="predicted"/>
<keyword evidence="1" id="KW-1133">Transmembrane helix</keyword>
<feature type="domain" description="DEP" evidence="2">
    <location>
        <begin position="152"/>
        <end position="228"/>
    </location>
</feature>
<dbReference type="InterPro" id="IPR036390">
    <property type="entry name" value="WH_DNA-bd_sf"/>
</dbReference>
<dbReference type="InterPro" id="IPR051832">
    <property type="entry name" value="mTOR-Rac_regulators"/>
</dbReference>
<evidence type="ECO:0000313" key="4">
    <source>
        <dbReference type="Proteomes" id="UP001153069"/>
    </source>
</evidence>
<dbReference type="CDD" id="cd04371">
    <property type="entry name" value="DEP"/>
    <property type="match status" value="2"/>
</dbReference>
<feature type="transmembrane region" description="Helical" evidence="1">
    <location>
        <begin position="246"/>
        <end position="264"/>
    </location>
</feature>
<gene>
    <name evidence="3" type="ORF">SEMRO_1055_G236110.1</name>
</gene>
<dbReference type="GO" id="GO:0035556">
    <property type="term" value="P:intracellular signal transduction"/>
    <property type="evidence" value="ECO:0007669"/>
    <property type="project" value="InterPro"/>
</dbReference>
<dbReference type="AlphaFoldDB" id="A0A9N8EFP3"/>
<organism evidence="3 4">
    <name type="scientific">Seminavis robusta</name>
    <dbReference type="NCBI Taxonomy" id="568900"/>
    <lineage>
        <taxon>Eukaryota</taxon>
        <taxon>Sar</taxon>
        <taxon>Stramenopiles</taxon>
        <taxon>Ochrophyta</taxon>
        <taxon>Bacillariophyta</taxon>
        <taxon>Bacillariophyceae</taxon>
        <taxon>Bacillariophycidae</taxon>
        <taxon>Naviculales</taxon>
        <taxon>Naviculaceae</taxon>
        <taxon>Seminavis</taxon>
    </lineage>
</organism>
<dbReference type="GO" id="GO:0023051">
    <property type="term" value="P:regulation of signaling"/>
    <property type="evidence" value="ECO:0007669"/>
    <property type="project" value="TreeGrafter"/>
</dbReference>
<keyword evidence="4" id="KW-1185">Reference proteome</keyword>
<dbReference type="SMART" id="SM00049">
    <property type="entry name" value="DEP"/>
    <property type="match status" value="2"/>
</dbReference>
<protein>
    <submittedName>
        <fullName evidence="3">DEP</fullName>
    </submittedName>
</protein>
<dbReference type="PANTHER" id="PTHR22829">
    <property type="entry name" value="DEP DOMAIN PROTEIN"/>
    <property type="match status" value="1"/>
</dbReference>